<name>A0A5K1V2N3_ENTHI</name>
<evidence type="ECO:0000256" key="8">
    <source>
        <dbReference type="PROSITE-ProRule" id="PRU00192"/>
    </source>
</evidence>
<dbReference type="Proteomes" id="UP000078387">
    <property type="component" value="Unassembled WGS sequence"/>
</dbReference>
<dbReference type="PROSITE" id="PS51158">
    <property type="entry name" value="ALPHA_KINASE"/>
    <property type="match status" value="1"/>
</dbReference>
<evidence type="ECO:0000256" key="4">
    <source>
        <dbReference type="ARBA" id="ARBA00022679"/>
    </source>
</evidence>
<dbReference type="AlphaFoldDB" id="A0A5K1V2N3"/>
<dbReference type="Gene3D" id="2.30.30.40">
    <property type="entry name" value="SH3 Domains"/>
    <property type="match status" value="1"/>
</dbReference>
<keyword evidence="2 8" id="KW-0728">SH3 domain</keyword>
<dbReference type="SMART" id="SM00811">
    <property type="entry name" value="Alpha_kinase"/>
    <property type="match status" value="1"/>
</dbReference>
<keyword evidence="7" id="KW-0067">ATP-binding</keyword>
<dbReference type="CDD" id="cd04515">
    <property type="entry name" value="Alpha_kinase"/>
    <property type="match status" value="1"/>
</dbReference>
<dbReference type="VEuPathDB" id="AmoebaDB:EHI7A_072650"/>
<feature type="domain" description="Alpha-type protein kinase" evidence="10">
    <location>
        <begin position="38"/>
        <end position="267"/>
    </location>
</feature>
<gene>
    <name evidence="11" type="ORF">CL6EHI_105830</name>
</gene>
<dbReference type="Pfam" id="PF14604">
    <property type="entry name" value="SH3_9"/>
    <property type="match status" value="1"/>
</dbReference>
<dbReference type="GO" id="GO:0005524">
    <property type="term" value="F:ATP binding"/>
    <property type="evidence" value="ECO:0007669"/>
    <property type="project" value="UniProtKB-KW"/>
</dbReference>
<sequence>MSRDMMVDPLLSEKEPQYQTQVSGYIITVPNETTQIRKFLASNQRINQFLFQHSTFRVELAPFAKGGERLAFRAINGRGDRIVLKRFFQQRPLTMLLETIERQLICIYLANIFNKLNVSPNKLHFLPNYLFIPSPTKDLDGKILTLEQTEQAVAATCRTPNFVEPYLSGYFIKYIDNNGWINESEFHSTLHAFAHWTWVHTKGALLICDIQGVNANNKFYLTDPALHHIDQNKFIYSETNLGEVGISQFFRTHQCNAICQGLHLPKHKEQVLPDTTKGTTINPNVDARIKQFYQHSHQQNTPIPPSKPSNLLLLINKLLFAPTIGKCVALFPFTASSEREMSLRVDDVIEILYKSDGWWIGKKGGVPGIFPSNFVQELLEKFLFVAIEDFSGTKGMLSLIKGDRIYLLAKSGNLYKAVKGPHVGFIPKTICAKVQTVTM</sequence>
<comment type="caution">
    <text evidence="11">The sequence shown here is derived from an EMBL/GenBank/DDBJ whole genome shotgun (WGS) entry which is preliminary data.</text>
</comment>
<keyword evidence="3" id="KW-0723">Serine/threonine-protein kinase</keyword>
<dbReference type="EMBL" id="BDEQ01000001">
    <property type="protein sequence ID" value="GAT98316.1"/>
    <property type="molecule type" value="Genomic_DNA"/>
</dbReference>
<dbReference type="FunFam" id="3.30.200.20:FF:001049">
    <property type="entry name" value="Elongation factor 2 kinase"/>
    <property type="match status" value="1"/>
</dbReference>
<dbReference type="Pfam" id="PF02816">
    <property type="entry name" value="Alpha_kinase"/>
    <property type="match status" value="1"/>
</dbReference>
<keyword evidence="4" id="KW-0808">Transferase</keyword>
<dbReference type="FunFam" id="3.20.200.10:FF:000006">
    <property type="entry name" value="Elongation factor 2 kinase"/>
    <property type="match status" value="1"/>
</dbReference>
<evidence type="ECO:0000256" key="3">
    <source>
        <dbReference type="ARBA" id="ARBA00022527"/>
    </source>
</evidence>
<evidence type="ECO:0000259" key="9">
    <source>
        <dbReference type="PROSITE" id="PS50002"/>
    </source>
</evidence>
<dbReference type="InterPro" id="IPR051852">
    <property type="entry name" value="Alpha-type_PK"/>
</dbReference>
<evidence type="ECO:0000259" key="10">
    <source>
        <dbReference type="PROSITE" id="PS51158"/>
    </source>
</evidence>
<proteinExistence type="inferred from homology"/>
<dbReference type="VEuPathDB" id="AmoebaDB:EHI5A_098090"/>
<dbReference type="InterPro" id="IPR004166">
    <property type="entry name" value="a-kinase_dom"/>
</dbReference>
<evidence type="ECO:0000256" key="5">
    <source>
        <dbReference type="ARBA" id="ARBA00022741"/>
    </source>
</evidence>
<reference evidence="11 12" key="1">
    <citation type="submission" date="2016-05" db="EMBL/GenBank/DDBJ databases">
        <title>First whole genome sequencing of Entamoeba histolytica HM1:IMSS-clone-6.</title>
        <authorList>
            <person name="Mukherjee Avik.K."/>
            <person name="Izumyama S."/>
            <person name="Nakada-Tsukui K."/>
            <person name="Nozaki T."/>
        </authorList>
    </citation>
    <scope>NUCLEOTIDE SEQUENCE [LARGE SCALE GENOMIC DNA]</scope>
    <source>
        <strain evidence="11 12">HM1:IMSS clone 6</strain>
    </source>
</reference>
<dbReference type="SMR" id="A0A5K1V2N3"/>
<dbReference type="GO" id="GO:0004674">
    <property type="term" value="F:protein serine/threonine kinase activity"/>
    <property type="evidence" value="ECO:0007669"/>
    <property type="project" value="UniProtKB-KW"/>
</dbReference>
<dbReference type="SUPFAM" id="SSF56112">
    <property type="entry name" value="Protein kinase-like (PK-like)"/>
    <property type="match status" value="1"/>
</dbReference>
<evidence type="ECO:0000313" key="11">
    <source>
        <dbReference type="EMBL" id="GAT98316.1"/>
    </source>
</evidence>
<dbReference type="Gene3D" id="3.30.200.20">
    <property type="entry name" value="Phosphorylase Kinase, domain 1"/>
    <property type="match status" value="1"/>
</dbReference>
<evidence type="ECO:0000256" key="6">
    <source>
        <dbReference type="ARBA" id="ARBA00022777"/>
    </source>
</evidence>
<dbReference type="SMART" id="SM00326">
    <property type="entry name" value="SH3"/>
    <property type="match status" value="2"/>
</dbReference>
<dbReference type="PROSITE" id="PS50002">
    <property type="entry name" value="SH3"/>
    <property type="match status" value="1"/>
</dbReference>
<dbReference type="OMA" id="HEMDIDP"/>
<evidence type="ECO:0000313" key="12">
    <source>
        <dbReference type="Proteomes" id="UP000078387"/>
    </source>
</evidence>
<dbReference type="VEuPathDB" id="AmoebaDB:KM1_119000"/>
<dbReference type="InterPro" id="IPR036028">
    <property type="entry name" value="SH3-like_dom_sf"/>
</dbReference>
<protein>
    <submittedName>
        <fullName evidence="11">Protein kinase putative</fullName>
    </submittedName>
</protein>
<keyword evidence="6 11" id="KW-0418">Kinase</keyword>
<accession>A0A5K1V2N3</accession>
<feature type="domain" description="SH3" evidence="9">
    <location>
        <begin position="322"/>
        <end position="380"/>
    </location>
</feature>
<dbReference type="SUPFAM" id="SSF50044">
    <property type="entry name" value="SH3-domain"/>
    <property type="match status" value="2"/>
</dbReference>
<comment type="similarity">
    <text evidence="1">Belongs to the protein kinase superfamily. Alpha-type protein kinase family. ALPK subfamily.</text>
</comment>
<keyword evidence="5" id="KW-0547">Nucleotide-binding</keyword>
<dbReference type="VEuPathDB" id="AmoebaDB:EHI_105830"/>
<organism evidence="11 12">
    <name type="scientific">Entamoeba histolytica</name>
    <dbReference type="NCBI Taxonomy" id="5759"/>
    <lineage>
        <taxon>Eukaryota</taxon>
        <taxon>Amoebozoa</taxon>
        <taxon>Evosea</taxon>
        <taxon>Archamoebae</taxon>
        <taxon>Mastigamoebida</taxon>
        <taxon>Entamoebidae</taxon>
        <taxon>Entamoeba</taxon>
    </lineage>
</organism>
<dbReference type="PANTHER" id="PTHR45992:SF11">
    <property type="entry name" value="ALPHA-TYPE PROTEIN KINASE DOMAIN-CONTAINING PROTEIN"/>
    <property type="match status" value="1"/>
</dbReference>
<dbReference type="PANTHER" id="PTHR45992">
    <property type="entry name" value="EUKARYOTIC ELONGATION FACTOR 2 KINASE-RELATED"/>
    <property type="match status" value="1"/>
</dbReference>
<dbReference type="Gene3D" id="3.20.200.10">
    <property type="entry name" value="MHCK/EF2 kinase"/>
    <property type="match status" value="1"/>
</dbReference>
<evidence type="ECO:0000256" key="1">
    <source>
        <dbReference type="ARBA" id="ARBA00008651"/>
    </source>
</evidence>
<dbReference type="VEuPathDB" id="AmoebaDB:EHI8A_073090"/>
<dbReference type="InterPro" id="IPR011009">
    <property type="entry name" value="Kinase-like_dom_sf"/>
</dbReference>
<evidence type="ECO:0000256" key="2">
    <source>
        <dbReference type="ARBA" id="ARBA00022443"/>
    </source>
</evidence>
<evidence type="ECO:0000256" key="7">
    <source>
        <dbReference type="ARBA" id="ARBA00022840"/>
    </source>
</evidence>
<dbReference type="InterPro" id="IPR001452">
    <property type="entry name" value="SH3_domain"/>
</dbReference>